<keyword evidence="4" id="KW-0560">Oxidoreductase</keyword>
<dbReference type="InterPro" id="IPR019949">
    <property type="entry name" value="CmoO-like"/>
</dbReference>
<dbReference type="CDD" id="cd00347">
    <property type="entry name" value="Flavin_utilizing_monoxygenases"/>
    <property type="match status" value="1"/>
</dbReference>
<dbReference type="Gene3D" id="3.20.20.30">
    <property type="entry name" value="Luciferase-like domain"/>
    <property type="match status" value="1"/>
</dbReference>
<accession>A0A6J4LIP9</accession>
<reference evidence="4" key="1">
    <citation type="submission" date="2020-02" db="EMBL/GenBank/DDBJ databases">
        <authorList>
            <person name="Meier V. D."/>
        </authorList>
    </citation>
    <scope>NUCLEOTIDE SEQUENCE</scope>
    <source>
        <strain evidence="4">AVDCRST_MAG40</strain>
    </source>
</reference>
<dbReference type="InterPro" id="IPR011251">
    <property type="entry name" value="Luciferase-like_dom"/>
</dbReference>
<dbReference type="GO" id="GO:0016705">
    <property type="term" value="F:oxidoreductase activity, acting on paired donors, with incorporation or reduction of molecular oxygen"/>
    <property type="evidence" value="ECO:0007669"/>
    <property type="project" value="InterPro"/>
</dbReference>
<sequence length="337" mass="35329">MTPTLSVLDLVPVAQGSSAAAALRDTVALARHAERLGYVRYWFAEHHGMPGIASSAPELLIAHVAAATQRIRVGSGGIMLPNHAPLRVAEAFHTLEALHPGRIDLGLGRAPGTDPVTSRALHPFDAEQFPAQLDELLGLSRQALPAGHPSARVRVVPAGVTLPPVYLLGSSGASARLAGAHGLGYGFARHFSPTPPAPAIQAYRESFRPSAHFERPHVVVGAAVVCADTADEAAYHAASMELARVRLVRGQFGPVPGPDEALAYPYTPQEQAVVAGHRALSFTGTPDTVRASLHALAREVDADEIMVTTTVTDPAARRRSYELLADAFSLAPAAAAA</sequence>
<evidence type="ECO:0000313" key="4">
    <source>
        <dbReference type="EMBL" id="CAA9333801.1"/>
    </source>
</evidence>
<organism evidence="4">
    <name type="scientific">uncultured Gemmatimonadaceae bacterium</name>
    <dbReference type="NCBI Taxonomy" id="246130"/>
    <lineage>
        <taxon>Bacteria</taxon>
        <taxon>Pseudomonadati</taxon>
        <taxon>Gemmatimonadota</taxon>
        <taxon>Gemmatimonadia</taxon>
        <taxon>Gemmatimonadales</taxon>
        <taxon>Gemmatimonadaceae</taxon>
        <taxon>environmental samples</taxon>
    </lineage>
</organism>
<dbReference type="NCBIfam" id="TIGR03558">
    <property type="entry name" value="oxido_grp_1"/>
    <property type="match status" value="1"/>
</dbReference>
<proteinExistence type="predicted"/>
<dbReference type="SUPFAM" id="SSF51679">
    <property type="entry name" value="Bacterial luciferase-like"/>
    <property type="match status" value="1"/>
</dbReference>
<dbReference type="AlphaFoldDB" id="A0A6J4LIP9"/>
<dbReference type="PANTHER" id="PTHR30137:SF6">
    <property type="entry name" value="LUCIFERASE-LIKE MONOOXYGENASE"/>
    <property type="match status" value="1"/>
</dbReference>
<dbReference type="GO" id="GO:0005829">
    <property type="term" value="C:cytosol"/>
    <property type="evidence" value="ECO:0007669"/>
    <property type="project" value="TreeGrafter"/>
</dbReference>
<gene>
    <name evidence="4" type="ORF">AVDCRST_MAG40-2061</name>
</gene>
<dbReference type="GO" id="GO:0004497">
    <property type="term" value="F:monooxygenase activity"/>
    <property type="evidence" value="ECO:0007669"/>
    <property type="project" value="UniProtKB-KW"/>
</dbReference>
<dbReference type="EMBL" id="CADCTX010000621">
    <property type="protein sequence ID" value="CAA9333801.1"/>
    <property type="molecule type" value="Genomic_DNA"/>
</dbReference>
<evidence type="ECO:0000259" key="3">
    <source>
        <dbReference type="Pfam" id="PF00296"/>
    </source>
</evidence>
<evidence type="ECO:0000256" key="1">
    <source>
        <dbReference type="ARBA" id="ARBA00007789"/>
    </source>
</evidence>
<name>A0A6J4LIP9_9BACT</name>
<comment type="similarity">
    <text evidence="1">To bacterial alkanal monooxygenase alpha and beta chains.</text>
</comment>
<feature type="domain" description="Luciferase-like" evidence="3">
    <location>
        <begin position="8"/>
        <end position="297"/>
    </location>
</feature>
<dbReference type="FunFam" id="3.20.20.30:FF:000002">
    <property type="entry name" value="LLM class flavin-dependent oxidoreductase"/>
    <property type="match status" value="1"/>
</dbReference>
<keyword evidence="4" id="KW-0503">Monooxygenase</keyword>
<dbReference type="PANTHER" id="PTHR30137">
    <property type="entry name" value="LUCIFERASE-LIKE MONOOXYGENASE"/>
    <property type="match status" value="1"/>
</dbReference>
<protein>
    <recommendedName>
        <fullName evidence="2">Luciferase-like monooxygenase</fullName>
    </recommendedName>
</protein>
<evidence type="ECO:0000256" key="2">
    <source>
        <dbReference type="ARBA" id="ARBA00074555"/>
    </source>
</evidence>
<dbReference type="InterPro" id="IPR036661">
    <property type="entry name" value="Luciferase-like_sf"/>
</dbReference>
<dbReference type="Pfam" id="PF00296">
    <property type="entry name" value="Bac_luciferase"/>
    <property type="match status" value="1"/>
</dbReference>
<dbReference type="InterPro" id="IPR050766">
    <property type="entry name" value="Bact_Lucif_Oxidored"/>
</dbReference>